<dbReference type="CDD" id="cd08311">
    <property type="entry name" value="Death_p75NR"/>
    <property type="match status" value="1"/>
</dbReference>
<gene>
    <name evidence="5 6" type="primary">LOC111127810</name>
</gene>
<protein>
    <submittedName>
        <fullName evidence="5 6">Uncharacterized protein LOC111127810 isoform X1</fullName>
    </submittedName>
</protein>
<dbReference type="OrthoDB" id="6078042at2759"/>
<dbReference type="InterPro" id="IPR000157">
    <property type="entry name" value="TIR_dom"/>
</dbReference>
<dbReference type="PROSITE" id="PS50017">
    <property type="entry name" value="DEATH_DOMAIN"/>
    <property type="match status" value="1"/>
</dbReference>
<accession>A0A8B8DLZ2</accession>
<keyword evidence="4" id="KW-1185">Reference proteome</keyword>
<sequence length="1482" mass="169495">METVIVNCDFSGVDDSAKFEFRRGMKKYTEELSSLDCDGILGILKAFQKKVCVNGFPAAQSPGVSFAELILSMVLDTISVKVKEHIFSSQEVEDGLLSLYVELLRSGPGSGHCELLEFISKNFKFQDLHGDQLRKVVDGFKAISFREEEDISAYTRTVERIYPNQLVDVVIRSDNKDRLHSPEILHALLELFVFYLVHLPHVPEALRTTLERAQDKIYQAYNGELFTRLQDADFYHSQLVRLQDFIKDPEFPQTQEICETVYRRIPNIMQIKNATMIEKIYADICQFLKLLSMKTLNEYKSLLNRLECFYREIPEDFFKNPKMFETWAVTAIEILEKAPKEETTGDKLANASDKFIDHLKPKAEFGKIWLSIVKGFCGWAHKRGMRAAEEVICKNQWKSCWKWKENVSVAREMIVAMTQADYSSAEKVDDCASSAGSFLEKLIEQLTLMKVAKHVEVEVAELAMVTMEAFGKGIKVDRLCRSASGKMSLKNNKHLIKDYLERFLRLLKDEDFDWDGGWIMTAGVDFMNNLIESSEGSDVRDMEMDDAFLQVLLFCLSEDREYMSIQTGHLNVFGIISVAGLSQLVNLHKESKTVGRLKPLFPHIQRLMDDEEELIKNTMRTIVRILGEEVTKIIDTQGMENLIALYIREKDLATLDAISAAYEGHSDVLAAQFLPLIKTCTQKTQTNETVMQAMFLKKVAEKEPKLFTKEALDLIFNHHFMDKDSNPQVLTLLDIVSKSCAENLEPFLESHLMKTELMMELMAHFQFNILVRIAAKCQNKQKIVYSYLLKRLKESDNEQVLTAGIQGLRELHSIFGAEIFSEKDKDFIEKMKNEGPNNYIRDLADNLINELEGRSLQKVSKDVEEHAGQIEKLEIGVAGTKVVLKKVIRDVKQQGKEIEGVKVELGEVNTRVDRVEVDVKDTMEKVEELDKKTMSNAPMWSRDITKLLNSESEHDWRLLASRLGYSPDEIRGWATQSDPCMALLSEWYATHKTFEASRGVLNILQEMNRLDAAVIVENAMKAAEGVVADEPVDYPEPPEIFLSYQWGHQNEVKLISRHLEMAGYKCWMDIGQMGGGDKLFEKIDSGIRAAKIVISCVTEKYAKSPNCNREVNLSVNLGKPMIPLLMEKMAWPPSGSMGPIFSEYLFIRFFQRPGEETKDDRIWPAAKFTELLMQLNCLKVMPDEGNISEMYKNWWIPVVEEIVIPKRNEKKVENQAIGTSQQKAETQVISPDVFISYQWGKQKEIMALFQRLTSLGFTCWLDIRQMGGGDSLYDKIDRGVRGCKVMLSSVTTKYALSANCRREVSLADALKKPIIPLLMEKIDWPPSGPMSMVLTQLLYVNFSKDESVQLSWEGKYFDELLHKIRDQIPENEETDFQSDTIQVKDSKPEILQSNSGNQKQTEQFMEKPLSPKVTLVLVETEKSHTSPPNHEQRKKIQSTQDEEKKIQSTQDEEKKIQSTQDGKKKIQSTQDEEKKSSTCCIL</sequence>
<evidence type="ECO:0000259" key="2">
    <source>
        <dbReference type="PROSITE" id="PS50017"/>
    </source>
</evidence>
<dbReference type="SMART" id="SM00005">
    <property type="entry name" value="DEATH"/>
    <property type="match status" value="1"/>
</dbReference>
<dbReference type="RefSeq" id="XP_022328776.1">
    <property type="nucleotide sequence ID" value="XM_022473068.1"/>
</dbReference>
<evidence type="ECO:0000256" key="1">
    <source>
        <dbReference type="SAM" id="MobiDB-lite"/>
    </source>
</evidence>
<dbReference type="Pfam" id="PF00531">
    <property type="entry name" value="Death"/>
    <property type="match status" value="1"/>
</dbReference>
<dbReference type="GO" id="GO:0007165">
    <property type="term" value="P:signal transduction"/>
    <property type="evidence" value="ECO:0007669"/>
    <property type="project" value="InterPro"/>
</dbReference>
<dbReference type="RefSeq" id="XP_022328775.1">
    <property type="nucleotide sequence ID" value="XM_022473067.1"/>
</dbReference>
<dbReference type="Proteomes" id="UP000694844">
    <property type="component" value="Chromosome 4"/>
</dbReference>
<evidence type="ECO:0000313" key="6">
    <source>
        <dbReference type="RefSeq" id="XP_022328776.1"/>
    </source>
</evidence>
<dbReference type="InterPro" id="IPR035897">
    <property type="entry name" value="Toll_tir_struct_dom_sf"/>
</dbReference>
<dbReference type="SUPFAM" id="SSF47986">
    <property type="entry name" value="DEATH domain"/>
    <property type="match status" value="1"/>
</dbReference>
<dbReference type="InterPro" id="IPR011029">
    <property type="entry name" value="DEATH-like_dom_sf"/>
</dbReference>
<dbReference type="GeneID" id="111127810"/>
<proteinExistence type="predicted"/>
<evidence type="ECO:0000259" key="3">
    <source>
        <dbReference type="PROSITE" id="PS50104"/>
    </source>
</evidence>
<feature type="domain" description="TIR" evidence="3">
    <location>
        <begin position="1229"/>
        <end position="1368"/>
    </location>
</feature>
<dbReference type="PANTHER" id="PTHR47508:SF1">
    <property type="entry name" value="NON-SPECIFIC SERINE_THREONINE PROTEIN KINASE"/>
    <property type="match status" value="1"/>
</dbReference>
<reference evidence="5 6" key="1">
    <citation type="submission" date="2025-04" db="UniProtKB">
        <authorList>
            <consortium name="RefSeq"/>
        </authorList>
    </citation>
    <scope>IDENTIFICATION</scope>
    <source>
        <tissue evidence="5 6">Whole sample</tissue>
    </source>
</reference>
<dbReference type="SUPFAM" id="SSF52200">
    <property type="entry name" value="Toll/Interleukin receptor TIR domain"/>
    <property type="match status" value="2"/>
</dbReference>
<dbReference type="Gene3D" id="1.10.533.10">
    <property type="entry name" value="Death Domain, Fas"/>
    <property type="match status" value="1"/>
</dbReference>
<dbReference type="Gene3D" id="3.40.50.10140">
    <property type="entry name" value="Toll/interleukin-1 receptor homology (TIR) domain"/>
    <property type="match status" value="2"/>
</dbReference>
<organism evidence="4 5">
    <name type="scientific">Crassostrea virginica</name>
    <name type="common">Eastern oyster</name>
    <dbReference type="NCBI Taxonomy" id="6565"/>
    <lineage>
        <taxon>Eukaryota</taxon>
        <taxon>Metazoa</taxon>
        <taxon>Spiralia</taxon>
        <taxon>Lophotrochozoa</taxon>
        <taxon>Mollusca</taxon>
        <taxon>Bivalvia</taxon>
        <taxon>Autobranchia</taxon>
        <taxon>Pteriomorphia</taxon>
        <taxon>Ostreida</taxon>
        <taxon>Ostreoidea</taxon>
        <taxon>Ostreidae</taxon>
        <taxon>Crassostrea</taxon>
    </lineage>
</organism>
<feature type="domain" description="TIR" evidence="3">
    <location>
        <begin position="1036"/>
        <end position="1170"/>
    </location>
</feature>
<feature type="region of interest" description="Disordered" evidence="1">
    <location>
        <begin position="1420"/>
        <end position="1482"/>
    </location>
</feature>
<dbReference type="InterPro" id="IPR000488">
    <property type="entry name" value="Death_dom"/>
</dbReference>
<feature type="region of interest" description="Disordered" evidence="1">
    <location>
        <begin position="1371"/>
        <end position="1406"/>
    </location>
</feature>
<feature type="domain" description="Death" evidence="2">
    <location>
        <begin position="941"/>
        <end position="1020"/>
    </location>
</feature>
<dbReference type="PROSITE" id="PS50104">
    <property type="entry name" value="TIR"/>
    <property type="match status" value="2"/>
</dbReference>
<evidence type="ECO:0000313" key="5">
    <source>
        <dbReference type="RefSeq" id="XP_022328775.1"/>
    </source>
</evidence>
<dbReference type="PANTHER" id="PTHR47508">
    <property type="entry name" value="SAM DOMAIN-CONTAINING PROTEIN-RELATED"/>
    <property type="match status" value="1"/>
</dbReference>
<dbReference type="InterPro" id="IPR016024">
    <property type="entry name" value="ARM-type_fold"/>
</dbReference>
<dbReference type="SUPFAM" id="SSF48371">
    <property type="entry name" value="ARM repeat"/>
    <property type="match status" value="1"/>
</dbReference>
<feature type="compositionally biased region" description="Basic and acidic residues" evidence="1">
    <location>
        <begin position="1441"/>
        <end position="1464"/>
    </location>
</feature>
<dbReference type="Pfam" id="PF13676">
    <property type="entry name" value="TIR_2"/>
    <property type="match status" value="2"/>
</dbReference>
<evidence type="ECO:0000313" key="4">
    <source>
        <dbReference type="Proteomes" id="UP000694844"/>
    </source>
</evidence>
<dbReference type="KEGG" id="cvn:111127810"/>
<feature type="compositionally biased region" description="Polar residues" evidence="1">
    <location>
        <begin position="1391"/>
        <end position="1403"/>
    </location>
</feature>
<name>A0A8B8DLZ2_CRAVI</name>